<dbReference type="EMBL" id="ML122304">
    <property type="protein sequence ID" value="RPD54554.1"/>
    <property type="molecule type" value="Genomic_DNA"/>
</dbReference>
<accession>A0A5C2RT81</accession>
<name>A0A5C2RT81_9APHY</name>
<dbReference type="Proteomes" id="UP000313359">
    <property type="component" value="Unassembled WGS sequence"/>
</dbReference>
<organism evidence="1 2">
    <name type="scientific">Lentinus tigrinus ALCF2SS1-6</name>
    <dbReference type="NCBI Taxonomy" id="1328759"/>
    <lineage>
        <taxon>Eukaryota</taxon>
        <taxon>Fungi</taxon>
        <taxon>Dikarya</taxon>
        <taxon>Basidiomycota</taxon>
        <taxon>Agaricomycotina</taxon>
        <taxon>Agaricomycetes</taxon>
        <taxon>Polyporales</taxon>
        <taxon>Polyporaceae</taxon>
        <taxon>Lentinus</taxon>
    </lineage>
</organism>
<reference evidence="1" key="1">
    <citation type="journal article" date="2018" name="Genome Biol. Evol.">
        <title>Genomics and development of Lentinus tigrinus, a white-rot wood-decaying mushroom with dimorphic fruiting bodies.</title>
        <authorList>
            <person name="Wu B."/>
            <person name="Xu Z."/>
            <person name="Knudson A."/>
            <person name="Carlson A."/>
            <person name="Chen N."/>
            <person name="Kovaka S."/>
            <person name="LaButti K."/>
            <person name="Lipzen A."/>
            <person name="Pennachio C."/>
            <person name="Riley R."/>
            <person name="Schakwitz W."/>
            <person name="Umezawa K."/>
            <person name="Ohm R.A."/>
            <person name="Grigoriev I.V."/>
            <person name="Nagy L.G."/>
            <person name="Gibbons J."/>
            <person name="Hibbett D."/>
        </authorList>
    </citation>
    <scope>NUCLEOTIDE SEQUENCE [LARGE SCALE GENOMIC DNA]</scope>
    <source>
        <strain evidence="1">ALCF2SS1-6</strain>
    </source>
</reference>
<evidence type="ECO:0000313" key="2">
    <source>
        <dbReference type="Proteomes" id="UP000313359"/>
    </source>
</evidence>
<dbReference type="AlphaFoldDB" id="A0A5C2RT81"/>
<gene>
    <name evidence="1" type="ORF">L227DRAFT_344899</name>
</gene>
<sequence>MSNLTPDMFPASISSGASRCAVAENKAFVNTLPHEVLTAVFEELQGVLNGSAPLYDTYTRTTVLRITWICRYWRDVALATSRFWSIIVDSGYSRGTEWLSAFLERSRGCPLHVGIQSTSVIANTLVAILAQLIPHAHRLRTLHIQSAMGQSLSSLLAPFTEGFPSLEEVNLSEMAWPELLDLSHARFPRLRKVTLTGAPVPWNKDDFFCSLQVLILRRRRGSGPSTPQAAALFHILRRSPDIQVLKLDGHIHSGTESSERLLLADMREMELSGMTPALPNFLDRLTLPSLINMHIAYFDDVGSSWDITSALPRQTAYRALLSRCSSLAIDISGRLACFHAKPSHGFPGGLKISGTGSEMVSMTAALWEEILDAFSGSPLSEFEICYHSLASITSEMWSTLTARFPNLAAVSISAENEVENSNEDILLLDTLLTFLTSRASSGGELYGSHLRTLTLSHFTLDKPVVEALVRMLSIRNKNGGPLQRLAFRACFCRREVDVDDLAAQLEELVEIDVRYDTNSLDDPPNKFQYWY</sequence>
<evidence type="ECO:0000313" key="1">
    <source>
        <dbReference type="EMBL" id="RPD54554.1"/>
    </source>
</evidence>
<keyword evidence="2" id="KW-1185">Reference proteome</keyword>
<protein>
    <submittedName>
        <fullName evidence="1">Uncharacterized protein</fullName>
    </submittedName>
</protein>
<dbReference type="Gene3D" id="3.80.10.10">
    <property type="entry name" value="Ribonuclease Inhibitor"/>
    <property type="match status" value="1"/>
</dbReference>
<dbReference type="OrthoDB" id="2757234at2759"/>
<proteinExistence type="predicted"/>
<dbReference type="SUPFAM" id="SSF52047">
    <property type="entry name" value="RNI-like"/>
    <property type="match status" value="1"/>
</dbReference>
<dbReference type="InterPro" id="IPR032675">
    <property type="entry name" value="LRR_dom_sf"/>
</dbReference>
<dbReference type="STRING" id="1328759.A0A5C2RT81"/>